<dbReference type="PATRIC" id="fig|1872076.5.peg.1589"/>
<dbReference type="CDD" id="cd05403">
    <property type="entry name" value="NT_KNTase_like"/>
    <property type="match status" value="1"/>
</dbReference>
<dbReference type="SUPFAM" id="SSF81301">
    <property type="entry name" value="Nucleotidyltransferase"/>
    <property type="match status" value="1"/>
</dbReference>
<protein>
    <recommendedName>
        <fullName evidence="3">DNA polymerase III subunit beta</fullName>
    </recommendedName>
</protein>
<dbReference type="AlphaFoldDB" id="A0A1E3XCT9"/>
<evidence type="ECO:0008006" key="3">
    <source>
        <dbReference type="Google" id="ProtNLM"/>
    </source>
</evidence>
<dbReference type="InterPro" id="IPR043519">
    <property type="entry name" value="NT_sf"/>
</dbReference>
<name>A0A1E3XCT9_9BACT</name>
<gene>
    <name evidence="1" type="ORF">SCARUB_01375</name>
</gene>
<dbReference type="Proteomes" id="UP000094056">
    <property type="component" value="Unassembled WGS sequence"/>
</dbReference>
<proteinExistence type="predicted"/>
<evidence type="ECO:0000313" key="1">
    <source>
        <dbReference type="EMBL" id="ODS33467.1"/>
    </source>
</evidence>
<reference evidence="1 2" key="1">
    <citation type="submission" date="2016-07" db="EMBL/GenBank/DDBJ databases">
        <title>Draft genome of Scalindua rubra, obtained from a brine-seawater interface in the Red Sea, sheds light on salt adaptation in anammox bacteria.</title>
        <authorList>
            <person name="Speth D.R."/>
            <person name="Lagkouvardos I."/>
            <person name="Wang Y."/>
            <person name="Qian P.-Y."/>
            <person name="Dutilh B.E."/>
            <person name="Jetten M.S."/>
        </authorList>
    </citation>
    <scope>NUCLEOTIDE SEQUENCE [LARGE SCALE GENOMIC DNA]</scope>
    <source>
        <strain evidence="1">BSI-1</strain>
    </source>
</reference>
<accession>A0A1E3XCT9</accession>
<dbReference type="Gene3D" id="3.30.460.10">
    <property type="entry name" value="Beta Polymerase, domain 2"/>
    <property type="match status" value="1"/>
</dbReference>
<sequence>MAIKQSQIERIVALAKSYGPTRLILFGSASEMPMKARDIDLACEGIPGWKLYELAARLEEELETPLDIVPLSPPTRFTRHIETKGKVLL</sequence>
<organism evidence="1 2">
    <name type="scientific">Candidatus Scalindua rubra</name>
    <dbReference type="NCBI Taxonomy" id="1872076"/>
    <lineage>
        <taxon>Bacteria</taxon>
        <taxon>Pseudomonadati</taxon>
        <taxon>Planctomycetota</taxon>
        <taxon>Candidatus Brocadiia</taxon>
        <taxon>Candidatus Brocadiales</taxon>
        <taxon>Candidatus Scalinduaceae</taxon>
        <taxon>Candidatus Scalindua</taxon>
    </lineage>
</organism>
<evidence type="ECO:0000313" key="2">
    <source>
        <dbReference type="Proteomes" id="UP000094056"/>
    </source>
</evidence>
<comment type="caution">
    <text evidence="1">The sequence shown here is derived from an EMBL/GenBank/DDBJ whole genome shotgun (WGS) entry which is preliminary data.</text>
</comment>
<dbReference type="EMBL" id="MAYW01000027">
    <property type="protein sequence ID" value="ODS33467.1"/>
    <property type="molecule type" value="Genomic_DNA"/>
</dbReference>